<gene>
    <name evidence="1" type="ORF">SAMN04487965_2197</name>
</gene>
<sequence>MCQCRRTAQAGTQFLGFILDPGLRRDDDMKNFLPLLKILHSPIKKALKKRAKMTRLEERKKFQPKHLMSSCASCVP</sequence>
<proteinExistence type="predicted"/>
<dbReference type="Proteomes" id="UP000184170">
    <property type="component" value="Unassembled WGS sequence"/>
</dbReference>
<dbReference type="EMBL" id="FQVA01000002">
    <property type="protein sequence ID" value="SHF54140.1"/>
    <property type="molecule type" value="Genomic_DNA"/>
</dbReference>
<evidence type="ECO:0000313" key="1">
    <source>
        <dbReference type="EMBL" id="SHF54140.1"/>
    </source>
</evidence>
<protein>
    <submittedName>
        <fullName evidence="1">Uncharacterized protein</fullName>
    </submittedName>
</protein>
<name>A0A1M5CHJ2_9GAMM</name>
<organism evidence="1 2">
    <name type="scientific">Microbulbifer donghaiensis</name>
    <dbReference type="NCBI Taxonomy" id="494016"/>
    <lineage>
        <taxon>Bacteria</taxon>
        <taxon>Pseudomonadati</taxon>
        <taxon>Pseudomonadota</taxon>
        <taxon>Gammaproteobacteria</taxon>
        <taxon>Cellvibrionales</taxon>
        <taxon>Microbulbiferaceae</taxon>
        <taxon>Microbulbifer</taxon>
    </lineage>
</organism>
<reference evidence="2" key="1">
    <citation type="submission" date="2016-11" db="EMBL/GenBank/DDBJ databases">
        <authorList>
            <person name="Varghese N."/>
            <person name="Submissions S."/>
        </authorList>
    </citation>
    <scope>NUCLEOTIDE SEQUENCE [LARGE SCALE GENOMIC DNA]</scope>
    <source>
        <strain evidence="2">CGMCC 1.7063</strain>
    </source>
</reference>
<evidence type="ECO:0000313" key="2">
    <source>
        <dbReference type="Proteomes" id="UP000184170"/>
    </source>
</evidence>
<keyword evidence="2" id="KW-1185">Reference proteome</keyword>
<dbReference type="AlphaFoldDB" id="A0A1M5CHJ2"/>
<accession>A0A1M5CHJ2</accession>